<evidence type="ECO:0000313" key="8">
    <source>
        <dbReference type="Proteomes" id="UP000709959"/>
    </source>
</evidence>
<dbReference type="Pfam" id="PF00271">
    <property type="entry name" value="Helicase_C"/>
    <property type="match status" value="1"/>
</dbReference>
<dbReference type="Gene3D" id="3.40.50.300">
    <property type="entry name" value="P-loop containing nucleotide triphosphate hydrolases"/>
    <property type="match status" value="2"/>
</dbReference>
<dbReference type="Proteomes" id="UP000709959">
    <property type="component" value="Unassembled WGS sequence"/>
</dbReference>
<dbReference type="Pfam" id="PF12029">
    <property type="entry name" value="DUF3516"/>
    <property type="match status" value="1"/>
</dbReference>
<dbReference type="GO" id="GO:0016787">
    <property type="term" value="F:hydrolase activity"/>
    <property type="evidence" value="ECO:0007669"/>
    <property type="project" value="UniProtKB-KW"/>
</dbReference>
<evidence type="ECO:0000259" key="6">
    <source>
        <dbReference type="PROSITE" id="PS51194"/>
    </source>
</evidence>
<dbReference type="PANTHER" id="PTHR12131:SF1">
    <property type="entry name" value="ATP-DEPENDENT RNA HELICASE SUPV3L1, MITOCHONDRIAL-RELATED"/>
    <property type="match status" value="1"/>
</dbReference>
<evidence type="ECO:0000256" key="1">
    <source>
        <dbReference type="ARBA" id="ARBA00022741"/>
    </source>
</evidence>
<dbReference type="GO" id="GO:0005524">
    <property type="term" value="F:ATP binding"/>
    <property type="evidence" value="ECO:0007669"/>
    <property type="project" value="UniProtKB-KW"/>
</dbReference>
<name>A0A936K6Z0_9BACT</name>
<dbReference type="AlphaFoldDB" id="A0A936K6Z0"/>
<dbReference type="InterPro" id="IPR011545">
    <property type="entry name" value="DEAD/DEAH_box_helicase_dom"/>
</dbReference>
<dbReference type="InterPro" id="IPR027417">
    <property type="entry name" value="P-loop_NTPase"/>
</dbReference>
<dbReference type="SMART" id="SM00487">
    <property type="entry name" value="DEXDc"/>
    <property type="match status" value="1"/>
</dbReference>
<dbReference type="InterPro" id="IPR021904">
    <property type="entry name" value="DUF3516"/>
</dbReference>
<keyword evidence="1" id="KW-0547">Nucleotide-binding</keyword>
<protein>
    <submittedName>
        <fullName evidence="7">DUF3516 domain-containing protein</fullName>
    </submittedName>
</protein>
<dbReference type="InterPro" id="IPR014001">
    <property type="entry name" value="Helicase_ATP-bd"/>
</dbReference>
<evidence type="ECO:0000256" key="2">
    <source>
        <dbReference type="ARBA" id="ARBA00022801"/>
    </source>
</evidence>
<reference evidence="7 8" key="1">
    <citation type="submission" date="2020-10" db="EMBL/GenBank/DDBJ databases">
        <title>Connecting structure to function with the recovery of over 1000 high-quality activated sludge metagenome-assembled genomes encoding full-length rRNA genes using long-read sequencing.</title>
        <authorList>
            <person name="Singleton C.M."/>
            <person name="Petriglieri F."/>
            <person name="Kristensen J.M."/>
            <person name="Kirkegaard R.H."/>
            <person name="Michaelsen T.Y."/>
            <person name="Andersen M.H."/>
            <person name="Karst S.M."/>
            <person name="Dueholm M.S."/>
            <person name="Nielsen P.H."/>
            <person name="Albertsen M."/>
        </authorList>
    </citation>
    <scope>NUCLEOTIDE SEQUENCE [LARGE SCALE GENOMIC DNA]</scope>
    <source>
        <strain evidence="7">OdNE_18-Q3-R46-58_MAXAC.008</strain>
    </source>
</reference>
<feature type="domain" description="Helicase C-terminal" evidence="6">
    <location>
        <begin position="251"/>
        <end position="407"/>
    </location>
</feature>
<dbReference type="GO" id="GO:0003676">
    <property type="term" value="F:nucleic acid binding"/>
    <property type="evidence" value="ECO:0007669"/>
    <property type="project" value="InterPro"/>
</dbReference>
<gene>
    <name evidence="7" type="ORF">IPN91_08360</name>
</gene>
<evidence type="ECO:0000256" key="4">
    <source>
        <dbReference type="ARBA" id="ARBA00022840"/>
    </source>
</evidence>
<dbReference type="InterPro" id="IPR001650">
    <property type="entry name" value="Helicase_C-like"/>
</dbReference>
<dbReference type="CDD" id="cd17921">
    <property type="entry name" value="DEXHc_Ski2"/>
    <property type="match status" value="1"/>
</dbReference>
<dbReference type="InterPro" id="IPR050699">
    <property type="entry name" value="RNA-DNA_Helicase"/>
</dbReference>
<evidence type="ECO:0000259" key="5">
    <source>
        <dbReference type="PROSITE" id="PS51192"/>
    </source>
</evidence>
<dbReference type="PANTHER" id="PTHR12131">
    <property type="entry name" value="ATP-DEPENDENT RNA AND DNA HELICASE"/>
    <property type="match status" value="1"/>
</dbReference>
<evidence type="ECO:0000256" key="3">
    <source>
        <dbReference type="ARBA" id="ARBA00022806"/>
    </source>
</evidence>
<dbReference type="EMBL" id="JADKCH010000007">
    <property type="protein sequence ID" value="MBK8572645.1"/>
    <property type="molecule type" value="Genomic_DNA"/>
</dbReference>
<accession>A0A936K6Z0</accession>
<sequence length="853" mass="95412">MPLSLFDHLPPHGDTSPDALLGAFLAYAESKGLGLYPAQEEAILELFEGKNVILNTPTGSGKSLVASALHFGALAAGRRSVYTCPIKALVNEKWMALCQEFGPENVGLSTGDATVNRDAPILCCTAEILANMALCEGAEANVLDVVMDEFHYYADRERGFAWQVPLLAMPQTRFLLMSATLGDTSFFETELTRLNARPTVTVKGTDRPVPLSFTYAELPLSSTLEHLLEEGKAPIYLVHFTQAEAATSAQDFTSLAVTTREEKTALAAEIGDFKFNSPYGPDLKRWLRMGIGLHHAGLLPKYRILMERLAQKGLLKVICGTDTLGVGINVPIRTVLFTKLCKYGGQKTSILSARDFHQISGRAGRKGYDTVGYVVAQAPEHVIENFRLSQKPGKKFVKRPAPERNYAHWDKTTFEKLQAASPERLVSRFQVNHGMLLNVLSRKGDGCQAMRHLIHDCHETEHQKAAHFRRGWQLFKTLVVRGIVEFAPPDEFGRKVRVNADLQADFGMDETLSLYLLDTLPLLDVESPTYALDLITLVESILEDPDFILRSQLHKLKGQAVAEMKLAGIEYEQRMAELEKLEYPKPLRDFIYTTFNEFSDQHPWVGQENIRPKSIVREMFESYLSFADYVRTYELQRAEGLLLRHINSAFKVLSKTVPDAFKTDEVREMEAYLSAMLKQVDSSLLDAWERMQNPDFIRAETALAIPGAEEAAQDITRDRKAFTAAIRARLFTLLHACATEDWEEAEAVLGEAAGEGATPEDGEGEPWTADRLKATFGAYTATHQGPRLDPEGRNQRHTYVQPKPGDPRFLVVQQMLVDTAELNDWALELEVDLVASREARQAVFQVVRCGEFR</sequence>
<dbReference type="GO" id="GO:0004386">
    <property type="term" value="F:helicase activity"/>
    <property type="evidence" value="ECO:0007669"/>
    <property type="project" value="UniProtKB-KW"/>
</dbReference>
<dbReference type="PROSITE" id="PS51194">
    <property type="entry name" value="HELICASE_CTER"/>
    <property type="match status" value="1"/>
</dbReference>
<keyword evidence="4" id="KW-0067">ATP-binding</keyword>
<comment type="caution">
    <text evidence="7">The sequence shown here is derived from an EMBL/GenBank/DDBJ whole genome shotgun (WGS) entry which is preliminary data.</text>
</comment>
<proteinExistence type="predicted"/>
<organism evidence="7 8">
    <name type="scientific">Candidatus Geothrix odensensis</name>
    <dbReference type="NCBI Taxonomy" id="2954440"/>
    <lineage>
        <taxon>Bacteria</taxon>
        <taxon>Pseudomonadati</taxon>
        <taxon>Acidobacteriota</taxon>
        <taxon>Holophagae</taxon>
        <taxon>Holophagales</taxon>
        <taxon>Holophagaceae</taxon>
        <taxon>Geothrix</taxon>
    </lineage>
</organism>
<keyword evidence="2" id="KW-0378">Hydrolase</keyword>
<dbReference type="SMART" id="SM00490">
    <property type="entry name" value="HELICc"/>
    <property type="match status" value="1"/>
</dbReference>
<dbReference type="Pfam" id="PF00270">
    <property type="entry name" value="DEAD"/>
    <property type="match status" value="1"/>
</dbReference>
<dbReference type="PROSITE" id="PS51192">
    <property type="entry name" value="HELICASE_ATP_BIND_1"/>
    <property type="match status" value="1"/>
</dbReference>
<evidence type="ECO:0000313" key="7">
    <source>
        <dbReference type="EMBL" id="MBK8572645.1"/>
    </source>
</evidence>
<keyword evidence="3" id="KW-0347">Helicase</keyword>
<feature type="domain" description="Helicase ATP-binding" evidence="5">
    <location>
        <begin position="43"/>
        <end position="199"/>
    </location>
</feature>
<dbReference type="SUPFAM" id="SSF52540">
    <property type="entry name" value="P-loop containing nucleoside triphosphate hydrolases"/>
    <property type="match status" value="1"/>
</dbReference>